<gene>
    <name evidence="2" type="ORF">TCAL_14328</name>
</gene>
<accession>A0A553NEL2</accession>
<feature type="signal peptide" evidence="1">
    <location>
        <begin position="1"/>
        <end position="20"/>
    </location>
</feature>
<feature type="chain" id="PRO_5021794743" evidence="1">
    <location>
        <begin position="21"/>
        <end position="106"/>
    </location>
</feature>
<evidence type="ECO:0000313" key="2">
    <source>
        <dbReference type="EMBL" id="TRY63886.1"/>
    </source>
</evidence>
<proteinExistence type="predicted"/>
<dbReference type="Proteomes" id="UP000318571">
    <property type="component" value="Chromosome 10"/>
</dbReference>
<sequence length="106" mass="11852">MVKCFLILTCLCVCACVSQAFPQPDDTANVIEVEDPEAKRHIFEAFKTNEGQRSILYDSFLPAPPRSDRIGGDFEIVVESVELVLTKPQNPDQKLKEKAEARRANA</sequence>
<keyword evidence="1" id="KW-0732">Signal</keyword>
<dbReference type="EMBL" id="VCGU01000458">
    <property type="protein sequence ID" value="TRY63886.1"/>
    <property type="molecule type" value="Genomic_DNA"/>
</dbReference>
<dbReference type="AlphaFoldDB" id="A0A553NEL2"/>
<evidence type="ECO:0000313" key="3">
    <source>
        <dbReference type="Proteomes" id="UP000318571"/>
    </source>
</evidence>
<reference evidence="2 3" key="1">
    <citation type="journal article" date="2018" name="Nat. Ecol. Evol.">
        <title>Genomic signatures of mitonuclear coevolution across populations of Tigriopus californicus.</title>
        <authorList>
            <person name="Barreto F.S."/>
            <person name="Watson E.T."/>
            <person name="Lima T.G."/>
            <person name="Willett C.S."/>
            <person name="Edmands S."/>
            <person name="Li W."/>
            <person name="Burton R.S."/>
        </authorList>
    </citation>
    <scope>NUCLEOTIDE SEQUENCE [LARGE SCALE GENOMIC DNA]</scope>
    <source>
        <strain evidence="2 3">San Diego</strain>
    </source>
</reference>
<evidence type="ECO:0000256" key="1">
    <source>
        <dbReference type="SAM" id="SignalP"/>
    </source>
</evidence>
<protein>
    <submittedName>
        <fullName evidence="2">Uncharacterized protein</fullName>
    </submittedName>
</protein>
<organism evidence="2 3">
    <name type="scientific">Tigriopus californicus</name>
    <name type="common">Marine copepod</name>
    <dbReference type="NCBI Taxonomy" id="6832"/>
    <lineage>
        <taxon>Eukaryota</taxon>
        <taxon>Metazoa</taxon>
        <taxon>Ecdysozoa</taxon>
        <taxon>Arthropoda</taxon>
        <taxon>Crustacea</taxon>
        <taxon>Multicrustacea</taxon>
        <taxon>Hexanauplia</taxon>
        <taxon>Copepoda</taxon>
        <taxon>Harpacticoida</taxon>
        <taxon>Harpacticidae</taxon>
        <taxon>Tigriopus</taxon>
    </lineage>
</organism>
<comment type="caution">
    <text evidence="2">The sequence shown here is derived from an EMBL/GenBank/DDBJ whole genome shotgun (WGS) entry which is preliminary data.</text>
</comment>
<name>A0A553NEL2_TIGCA</name>
<keyword evidence="3" id="KW-1185">Reference proteome</keyword>